<feature type="non-terminal residue" evidence="6">
    <location>
        <position position="1"/>
    </location>
</feature>
<evidence type="ECO:0008006" key="8">
    <source>
        <dbReference type="Google" id="ProtNLM"/>
    </source>
</evidence>
<evidence type="ECO:0000256" key="4">
    <source>
        <dbReference type="ARBA" id="ARBA00023136"/>
    </source>
</evidence>
<name>A0AAD8E3Z6_DIPPU</name>
<reference evidence="6" key="1">
    <citation type="journal article" date="2023" name="IScience">
        <title>Live-bearing cockroach genome reveals convergent evolutionary mechanisms linked to viviparity in insects and beyond.</title>
        <authorList>
            <person name="Fouks B."/>
            <person name="Harrison M.C."/>
            <person name="Mikhailova A.A."/>
            <person name="Marchal E."/>
            <person name="English S."/>
            <person name="Carruthers M."/>
            <person name="Jennings E.C."/>
            <person name="Chiamaka E.L."/>
            <person name="Frigard R.A."/>
            <person name="Pippel M."/>
            <person name="Attardo G.M."/>
            <person name="Benoit J.B."/>
            <person name="Bornberg-Bauer E."/>
            <person name="Tobe S.S."/>
        </authorList>
    </citation>
    <scope>NUCLEOTIDE SEQUENCE</scope>
    <source>
        <strain evidence="6">Stay&amp;Tobe</strain>
    </source>
</reference>
<reference evidence="6" key="2">
    <citation type="submission" date="2023-05" db="EMBL/GenBank/DDBJ databases">
        <authorList>
            <person name="Fouks B."/>
        </authorList>
    </citation>
    <scope>NUCLEOTIDE SEQUENCE</scope>
    <source>
        <strain evidence="6">Stay&amp;Tobe</strain>
        <tissue evidence="6">Testes</tissue>
    </source>
</reference>
<comment type="subcellular location">
    <subcellularLocation>
        <location evidence="1">Membrane</location>
        <topology evidence="1">Multi-pass membrane protein</topology>
    </subcellularLocation>
</comment>
<gene>
    <name evidence="6" type="ORF">L9F63_006727</name>
</gene>
<feature type="transmembrane region" description="Helical" evidence="5">
    <location>
        <begin position="90"/>
        <end position="114"/>
    </location>
</feature>
<dbReference type="Gene3D" id="1.20.140.150">
    <property type="match status" value="1"/>
</dbReference>
<dbReference type="Pfam" id="PF10242">
    <property type="entry name" value="L_HMGIC_fpl"/>
    <property type="match status" value="1"/>
</dbReference>
<evidence type="ECO:0000313" key="7">
    <source>
        <dbReference type="Proteomes" id="UP001233999"/>
    </source>
</evidence>
<evidence type="ECO:0000256" key="1">
    <source>
        <dbReference type="ARBA" id="ARBA00004141"/>
    </source>
</evidence>
<dbReference type="EMBL" id="JASPKZ010009794">
    <property type="protein sequence ID" value="KAJ9576415.1"/>
    <property type="molecule type" value="Genomic_DNA"/>
</dbReference>
<keyword evidence="3 5" id="KW-1133">Transmembrane helix</keyword>
<dbReference type="AlphaFoldDB" id="A0AAD8E3Z6"/>
<keyword evidence="4 5" id="KW-0472">Membrane</keyword>
<keyword evidence="7" id="KW-1185">Reference proteome</keyword>
<comment type="caution">
    <text evidence="6">The sequence shown here is derived from an EMBL/GenBank/DDBJ whole genome shotgun (WGS) entry which is preliminary data.</text>
</comment>
<dbReference type="GO" id="GO:0016020">
    <property type="term" value="C:membrane"/>
    <property type="evidence" value="ECO:0007669"/>
    <property type="project" value="UniProtKB-SubCell"/>
</dbReference>
<organism evidence="6 7">
    <name type="scientific">Diploptera punctata</name>
    <name type="common">Pacific beetle cockroach</name>
    <dbReference type="NCBI Taxonomy" id="6984"/>
    <lineage>
        <taxon>Eukaryota</taxon>
        <taxon>Metazoa</taxon>
        <taxon>Ecdysozoa</taxon>
        <taxon>Arthropoda</taxon>
        <taxon>Hexapoda</taxon>
        <taxon>Insecta</taxon>
        <taxon>Pterygota</taxon>
        <taxon>Neoptera</taxon>
        <taxon>Polyneoptera</taxon>
        <taxon>Dictyoptera</taxon>
        <taxon>Blattodea</taxon>
        <taxon>Blaberoidea</taxon>
        <taxon>Blaberidae</taxon>
        <taxon>Diplopterinae</taxon>
        <taxon>Diploptera</taxon>
    </lineage>
</organism>
<evidence type="ECO:0000256" key="3">
    <source>
        <dbReference type="ARBA" id="ARBA00022989"/>
    </source>
</evidence>
<dbReference type="Proteomes" id="UP001233999">
    <property type="component" value="Unassembled WGS sequence"/>
</dbReference>
<sequence length="222" mass="24144">IITMCYVIITVRSLLWTLLTLVATMAVLSAVLTPKWLIGPPRQKLSDNGTITYSPSVGLYNRCTRSHGRHHCGPFALQGLSTDSEVFPTWWKASLVFLCIGLCIMTLTVLTSVLSCCIQSVFRKSIFTVSGAAQTIAGIFYILGLVMYPAGWGATRVHKLCGQDSAPFFLAECHLGWAFYSAVTGVGLTFVCAVLSVQAEVATSSDKVQYQIHQGRTLICLP</sequence>
<dbReference type="PANTHER" id="PTHR12489">
    <property type="entry name" value="LIPOMA HMGIC FUSION PARTNER-LIKE PROTEIN"/>
    <property type="match status" value="1"/>
</dbReference>
<feature type="transmembrane region" description="Helical" evidence="5">
    <location>
        <begin position="177"/>
        <end position="197"/>
    </location>
</feature>
<keyword evidence="2 5" id="KW-0812">Transmembrane</keyword>
<protein>
    <recommendedName>
        <fullName evidence="8">Lipoma HMGIC fusion partner-like 2 protein</fullName>
    </recommendedName>
</protein>
<evidence type="ECO:0000313" key="6">
    <source>
        <dbReference type="EMBL" id="KAJ9576415.1"/>
    </source>
</evidence>
<feature type="transmembrane region" description="Helical" evidence="5">
    <location>
        <begin position="14"/>
        <end position="32"/>
    </location>
</feature>
<evidence type="ECO:0000256" key="2">
    <source>
        <dbReference type="ARBA" id="ARBA00022692"/>
    </source>
</evidence>
<accession>A0AAD8E3Z6</accession>
<dbReference type="InterPro" id="IPR019372">
    <property type="entry name" value="LHFPL"/>
</dbReference>
<dbReference type="PANTHER" id="PTHR12489:SF19">
    <property type="entry name" value="LHFPL TETRASPAN SUBFAMILY MEMBER 2 PROTEIN"/>
    <property type="match status" value="1"/>
</dbReference>
<proteinExistence type="predicted"/>
<evidence type="ECO:0000256" key="5">
    <source>
        <dbReference type="SAM" id="Phobius"/>
    </source>
</evidence>
<feature type="transmembrane region" description="Helical" evidence="5">
    <location>
        <begin position="126"/>
        <end position="148"/>
    </location>
</feature>